<evidence type="ECO:0000313" key="2">
    <source>
        <dbReference type="Proteomes" id="UP000663842"/>
    </source>
</evidence>
<name>A0A820IPK2_9BILA</name>
<gene>
    <name evidence="1" type="ORF">UXM345_LOCUS33931</name>
</gene>
<accession>A0A820IPK2</accession>
<dbReference type="Gene3D" id="3.80.10.10">
    <property type="entry name" value="Ribonuclease Inhibitor"/>
    <property type="match status" value="1"/>
</dbReference>
<evidence type="ECO:0000313" key="1">
    <source>
        <dbReference type="EMBL" id="CAF4310822.1"/>
    </source>
</evidence>
<proteinExistence type="predicted"/>
<sequence length="424" mass="50270">MEQTIRPRDDTNFDYDKNKNIKLIKSLFENLANEILYQIFEYLDFYYVYNGFFDINKRFQDLLLSSTIPIKINTPNVSKSNFERYYENMIIPNKHRINLLCLSNPFTADIILSSPCIMSDFVRLETLILDNITAKNLYKIFLELMFLPNLHTLVLNPAEYVENATDIFSKIVRLSKLKYCKIKYQIKIDDDPLPNYFNDCDYSSVEHLIIDARFSYGSLNSLLYCFPKLRRLSIDCLVYSRYEDNESCPIRLLKSLKHVSLKLNLIKFNKFEKIAQYFFRYVEVLRISTHYDAAYLDAKQWENLITSYMPSLRVFDIHYDGFGSVNGLTYHNLIDRFTSPFWITKQCSTISVKNELSILHQRKDFTFYWQLDKEVCPYLQETNFNSVKYVHICSTKANKNPANYFPNVTELTINNCVEKLDDRL</sequence>
<dbReference type="SUPFAM" id="SSF52047">
    <property type="entry name" value="RNI-like"/>
    <property type="match status" value="1"/>
</dbReference>
<dbReference type="Proteomes" id="UP000663842">
    <property type="component" value="Unassembled WGS sequence"/>
</dbReference>
<dbReference type="AlphaFoldDB" id="A0A820IPK2"/>
<protein>
    <recommendedName>
        <fullName evidence="3">F-box domain-containing protein</fullName>
    </recommendedName>
</protein>
<organism evidence="1 2">
    <name type="scientific">Rotaria magnacalcarata</name>
    <dbReference type="NCBI Taxonomy" id="392030"/>
    <lineage>
        <taxon>Eukaryota</taxon>
        <taxon>Metazoa</taxon>
        <taxon>Spiralia</taxon>
        <taxon>Gnathifera</taxon>
        <taxon>Rotifera</taxon>
        <taxon>Eurotatoria</taxon>
        <taxon>Bdelloidea</taxon>
        <taxon>Philodinida</taxon>
        <taxon>Philodinidae</taxon>
        <taxon>Rotaria</taxon>
    </lineage>
</organism>
<comment type="caution">
    <text evidence="1">The sequence shown here is derived from an EMBL/GenBank/DDBJ whole genome shotgun (WGS) entry which is preliminary data.</text>
</comment>
<feature type="non-terminal residue" evidence="1">
    <location>
        <position position="1"/>
    </location>
</feature>
<dbReference type="InterPro" id="IPR032675">
    <property type="entry name" value="LRR_dom_sf"/>
</dbReference>
<evidence type="ECO:0008006" key="3">
    <source>
        <dbReference type="Google" id="ProtNLM"/>
    </source>
</evidence>
<dbReference type="EMBL" id="CAJOBF010011832">
    <property type="protein sequence ID" value="CAF4310822.1"/>
    <property type="molecule type" value="Genomic_DNA"/>
</dbReference>
<reference evidence="1" key="1">
    <citation type="submission" date="2021-02" db="EMBL/GenBank/DDBJ databases">
        <authorList>
            <person name="Nowell W R."/>
        </authorList>
    </citation>
    <scope>NUCLEOTIDE SEQUENCE</scope>
</reference>